<evidence type="ECO:0000256" key="2">
    <source>
        <dbReference type="ARBA" id="ARBA00022917"/>
    </source>
</evidence>
<dbReference type="PANTHER" id="PTHR20982:SF3">
    <property type="entry name" value="MITOCHONDRIAL RIBOSOME RECYCLING FACTOR PSEUDO 1"/>
    <property type="match status" value="1"/>
</dbReference>
<dbReference type="Pfam" id="PF01765">
    <property type="entry name" value="RRF"/>
    <property type="match status" value="1"/>
</dbReference>
<reference evidence="4 5" key="1">
    <citation type="journal article" date="2016" name="Nat. Commun.">
        <title>Thousands of microbial genomes shed light on interconnected biogeochemical processes in an aquifer system.</title>
        <authorList>
            <person name="Anantharaman K."/>
            <person name="Brown C.T."/>
            <person name="Hug L.A."/>
            <person name="Sharon I."/>
            <person name="Castelle C.J."/>
            <person name="Probst A.J."/>
            <person name="Thomas B.C."/>
            <person name="Singh A."/>
            <person name="Wilkins M.J."/>
            <person name="Karaoz U."/>
            <person name="Brodie E.L."/>
            <person name="Williams K.H."/>
            <person name="Hubbard S.S."/>
            <person name="Banfield J.F."/>
        </authorList>
    </citation>
    <scope>NUCLEOTIDE SEQUENCE [LARGE SCALE GENOMIC DNA]</scope>
</reference>
<dbReference type="SUPFAM" id="SSF55194">
    <property type="entry name" value="Ribosome recycling factor, RRF"/>
    <property type="match status" value="1"/>
</dbReference>
<dbReference type="GO" id="GO:0043023">
    <property type="term" value="F:ribosomal large subunit binding"/>
    <property type="evidence" value="ECO:0007669"/>
    <property type="project" value="TreeGrafter"/>
</dbReference>
<dbReference type="PANTHER" id="PTHR20982">
    <property type="entry name" value="RIBOSOME RECYCLING FACTOR"/>
    <property type="match status" value="1"/>
</dbReference>
<dbReference type="AlphaFoldDB" id="A0A1F6DII4"/>
<organism evidence="4 5">
    <name type="scientific">Candidatus Kaiserbacteria bacterium RIFCSPHIGHO2_02_FULL_49_34</name>
    <dbReference type="NCBI Taxonomy" id="1798491"/>
    <lineage>
        <taxon>Bacteria</taxon>
        <taxon>Candidatus Kaiseribacteriota</taxon>
    </lineage>
</organism>
<accession>A0A1F6DII4</accession>
<proteinExistence type="inferred from homology"/>
<comment type="similarity">
    <text evidence="1">Belongs to the RRF family.</text>
</comment>
<dbReference type="GO" id="GO:0006412">
    <property type="term" value="P:translation"/>
    <property type="evidence" value="ECO:0007669"/>
    <property type="project" value="UniProtKB-KW"/>
</dbReference>
<dbReference type="InterPro" id="IPR002661">
    <property type="entry name" value="Ribosome_recyc_fac"/>
</dbReference>
<dbReference type="Gene3D" id="1.10.132.20">
    <property type="entry name" value="Ribosome-recycling factor"/>
    <property type="match status" value="1"/>
</dbReference>
<comment type="caution">
    <text evidence="4">The sequence shown here is derived from an EMBL/GenBank/DDBJ whole genome shotgun (WGS) entry which is preliminary data.</text>
</comment>
<sequence>MQYDFSAFDAKAKDIFEWLQTEYTSIRAGRATPQLLDGVRVSAYGAQSAMNQVASVTAEEARTLRVSVWDASLVKAVEKALIEADLGVSVVVDGNGMRVSFPELSSERREQLLKLAKSKLEEARISIRGLRDDENKKIIPELPGEDDQRRAKEVLQKKVDDSNAKLASLFELKEKEMSI</sequence>
<dbReference type="FunFam" id="3.30.1360.40:FF:000001">
    <property type="entry name" value="Ribosome-recycling factor"/>
    <property type="match status" value="1"/>
</dbReference>
<evidence type="ECO:0000256" key="1">
    <source>
        <dbReference type="ARBA" id="ARBA00005912"/>
    </source>
</evidence>
<evidence type="ECO:0000313" key="4">
    <source>
        <dbReference type="EMBL" id="OGG61215.1"/>
    </source>
</evidence>
<feature type="domain" description="Ribosome recycling factor" evidence="3">
    <location>
        <begin position="19"/>
        <end position="177"/>
    </location>
</feature>
<gene>
    <name evidence="4" type="ORF">A3C87_03655</name>
</gene>
<dbReference type="EMBL" id="MFLE01000025">
    <property type="protein sequence ID" value="OGG61215.1"/>
    <property type="molecule type" value="Genomic_DNA"/>
</dbReference>
<evidence type="ECO:0000259" key="3">
    <source>
        <dbReference type="Pfam" id="PF01765"/>
    </source>
</evidence>
<evidence type="ECO:0000313" key="5">
    <source>
        <dbReference type="Proteomes" id="UP000176511"/>
    </source>
</evidence>
<dbReference type="InterPro" id="IPR023584">
    <property type="entry name" value="Ribosome_recyc_fac_dom"/>
</dbReference>
<dbReference type="Proteomes" id="UP000176511">
    <property type="component" value="Unassembled WGS sequence"/>
</dbReference>
<dbReference type="NCBIfam" id="TIGR00496">
    <property type="entry name" value="frr"/>
    <property type="match status" value="1"/>
</dbReference>
<dbReference type="Gene3D" id="3.30.1360.40">
    <property type="match status" value="1"/>
</dbReference>
<name>A0A1F6DII4_9BACT</name>
<protein>
    <submittedName>
        <fullName evidence="4">Ribosome recycling factor</fullName>
    </submittedName>
</protein>
<dbReference type="STRING" id="1798491.A3C87_03655"/>
<dbReference type="InterPro" id="IPR036191">
    <property type="entry name" value="RRF_sf"/>
</dbReference>
<keyword evidence="2" id="KW-0648">Protein biosynthesis</keyword>